<dbReference type="EMBL" id="SYUV01000091">
    <property type="protein sequence ID" value="TKF26315.1"/>
    <property type="molecule type" value="Genomic_DNA"/>
</dbReference>
<dbReference type="Proteomes" id="UP000307574">
    <property type="component" value="Unassembled WGS sequence"/>
</dbReference>
<dbReference type="InterPro" id="IPR036397">
    <property type="entry name" value="RNaseH_sf"/>
</dbReference>
<evidence type="ECO:0000313" key="1">
    <source>
        <dbReference type="EMBL" id="TKF26315.1"/>
    </source>
</evidence>
<organism evidence="1 2">
    <name type="scientific">Vibrio kanaloae</name>
    <dbReference type="NCBI Taxonomy" id="170673"/>
    <lineage>
        <taxon>Bacteria</taxon>
        <taxon>Pseudomonadati</taxon>
        <taxon>Pseudomonadota</taxon>
        <taxon>Gammaproteobacteria</taxon>
        <taxon>Vibrionales</taxon>
        <taxon>Vibrionaceae</taxon>
        <taxon>Vibrio</taxon>
    </lineage>
</organism>
<dbReference type="InterPro" id="IPR012337">
    <property type="entry name" value="RNaseH-like_sf"/>
</dbReference>
<dbReference type="SUPFAM" id="SSF53098">
    <property type="entry name" value="Ribonuclease H-like"/>
    <property type="match status" value="1"/>
</dbReference>
<evidence type="ECO:0000313" key="2">
    <source>
        <dbReference type="Proteomes" id="UP000307574"/>
    </source>
</evidence>
<accession>A0A4U1YXF9</accession>
<comment type="caution">
    <text evidence="1">The sequence shown here is derived from an EMBL/GenBank/DDBJ whole genome shotgun (WGS) entry which is preliminary data.</text>
</comment>
<dbReference type="Gene3D" id="3.30.420.10">
    <property type="entry name" value="Ribonuclease H-like superfamily/Ribonuclease H"/>
    <property type="match status" value="1"/>
</dbReference>
<dbReference type="RefSeq" id="WP_136981356.1">
    <property type="nucleotide sequence ID" value="NZ_SYUV01000091.1"/>
</dbReference>
<protein>
    <submittedName>
        <fullName evidence="1">Uncharacterized protein</fullName>
    </submittedName>
</protein>
<dbReference type="AlphaFoldDB" id="A0A4U1YXF9"/>
<proteinExistence type="predicted"/>
<name>A0A4U1YXF9_9VIBR</name>
<dbReference type="GO" id="GO:0003676">
    <property type="term" value="F:nucleic acid binding"/>
    <property type="evidence" value="ECO:0007669"/>
    <property type="project" value="InterPro"/>
</dbReference>
<sequence length="226" mass="24604">MANSHRNYYLAITDKAIVPVKTIDEARALSHGKAGGNVKGFDSYQEAVNAIPEIRKANKKRLKKKAPKRPRNNGMPKVQEDLSYLSKYLPSPGDKKVTVNCHLGTGGKASTMSVVNGETYVIDALKGSVAAMHLQLGHHALKRVKAELDDGAGSVELLGMNITTVNTLTLWAPKWKTEGWVKPNGQPRPNAELVRDMLELYDQIKSKVSFGEGIAQKASVDDGAPF</sequence>
<reference evidence="1 2" key="1">
    <citation type="submission" date="2019-04" db="EMBL/GenBank/DDBJ databases">
        <title>A reverse ecology approach based on a biological definition of microbial populations.</title>
        <authorList>
            <person name="Arevalo P."/>
            <person name="Vaninsberghe D."/>
            <person name="Elsherbini J."/>
            <person name="Gore J."/>
            <person name="Polz M."/>
        </authorList>
    </citation>
    <scope>NUCLEOTIDE SEQUENCE [LARGE SCALE GENOMIC DNA]</scope>
    <source>
        <strain evidence="1 2">10N.261.46.F4</strain>
    </source>
</reference>
<gene>
    <name evidence="1" type="ORF">FCV50_21380</name>
</gene>